<evidence type="ECO:0000313" key="1">
    <source>
        <dbReference type="EMBL" id="OEV01732.1"/>
    </source>
</evidence>
<dbReference type="AlphaFoldDB" id="A0A1E7KCU3"/>
<comment type="caution">
    <text evidence="1">The sequence shown here is derived from an EMBL/GenBank/DDBJ whole genome shotgun (WGS) entry which is preliminary data.</text>
</comment>
<name>A0A1E7KCU3_9ACTN</name>
<accession>A0A1E7KCU3</accession>
<gene>
    <name evidence="1" type="ORF">AN216_17075</name>
</gene>
<dbReference type="RefSeq" id="WP_070197528.1">
    <property type="nucleotide sequence ID" value="NZ_LJGU01000131.1"/>
</dbReference>
<proteinExistence type="predicted"/>
<keyword evidence="2" id="KW-1185">Reference proteome</keyword>
<sequence>MRLCGTADAYELLINANPPDDLSEAEVRELRWHLGLGPEPAEFTIVTEFPTEFVDEEGLPAEYEPGAAGSWVEEKAPALAQRGPAWRIGGVAFASLERCEPDRPGWALTCRQALHPDGFDGPSDRVRWLQRRIPEPTFDLRVYWRFYEDPFLEPTFVGEEGLAAGETSVTPPSSQVLRLLADGKDREAVVQVRKDSDLSIKRARSYVEAVRAGRLLLLD</sequence>
<evidence type="ECO:0000313" key="2">
    <source>
        <dbReference type="Proteomes" id="UP000176101"/>
    </source>
</evidence>
<reference evidence="1 2" key="1">
    <citation type="journal article" date="2016" name="Front. Microbiol.">
        <title>Comparative Genomics Analysis of Streptomyces Species Reveals Their Adaptation to the Marine Environment and Their Diversity at the Genomic Level.</title>
        <authorList>
            <person name="Tian X."/>
            <person name="Zhang Z."/>
            <person name="Yang T."/>
            <person name="Chen M."/>
            <person name="Li J."/>
            <person name="Chen F."/>
            <person name="Yang J."/>
            <person name="Li W."/>
            <person name="Zhang B."/>
            <person name="Zhang Z."/>
            <person name="Wu J."/>
            <person name="Zhang C."/>
            <person name="Long L."/>
            <person name="Xiao J."/>
        </authorList>
    </citation>
    <scope>NUCLEOTIDE SEQUENCE [LARGE SCALE GENOMIC DNA]</scope>
    <source>
        <strain evidence="1 2">SCSIO 02100</strain>
    </source>
</reference>
<dbReference type="OrthoDB" id="4171745at2"/>
<organism evidence="1 2">
    <name type="scientific">Streptomyces oceani</name>
    <dbReference type="NCBI Taxonomy" id="1075402"/>
    <lineage>
        <taxon>Bacteria</taxon>
        <taxon>Bacillati</taxon>
        <taxon>Actinomycetota</taxon>
        <taxon>Actinomycetes</taxon>
        <taxon>Kitasatosporales</taxon>
        <taxon>Streptomycetaceae</taxon>
        <taxon>Streptomyces</taxon>
    </lineage>
</organism>
<dbReference type="Proteomes" id="UP000176101">
    <property type="component" value="Unassembled WGS sequence"/>
</dbReference>
<dbReference type="EMBL" id="LJGU01000131">
    <property type="protein sequence ID" value="OEV01732.1"/>
    <property type="molecule type" value="Genomic_DNA"/>
</dbReference>
<protein>
    <submittedName>
        <fullName evidence="1">Uncharacterized protein</fullName>
    </submittedName>
</protein>